<dbReference type="GO" id="GO:0030663">
    <property type="term" value="C:COPI-coated vesicle membrane"/>
    <property type="evidence" value="ECO:0007669"/>
    <property type="project" value="UniProtKB-SubCell"/>
</dbReference>
<dbReference type="InterPro" id="IPR032629">
    <property type="entry name" value="DCB_dom"/>
</dbReference>
<keyword evidence="9" id="KW-1185">Reference proteome</keyword>
<reference evidence="8 9" key="1">
    <citation type="journal article" date="2019" name="Front. Genet.">
        <title>Whole-Genome Sequencing of the Opportunistic Yeast Pathogen Candida inconspicua Uncovers Its Hybrid Origin.</title>
        <authorList>
            <person name="Mixao V."/>
            <person name="Hansen A.P."/>
            <person name="Saus E."/>
            <person name="Boekhout T."/>
            <person name="Lass-Florl C."/>
            <person name="Gabaldon T."/>
        </authorList>
    </citation>
    <scope>NUCLEOTIDE SEQUENCE [LARGE SCALE GENOMIC DNA]</scope>
    <source>
        <strain evidence="8 9">CBS 180</strain>
    </source>
</reference>
<dbReference type="SUPFAM" id="SSF48371">
    <property type="entry name" value="ARM repeat"/>
    <property type="match status" value="1"/>
</dbReference>
<dbReference type="GO" id="GO:0032012">
    <property type="term" value="P:regulation of ARF protein signal transduction"/>
    <property type="evidence" value="ECO:0007669"/>
    <property type="project" value="InterPro"/>
</dbReference>
<keyword evidence="4" id="KW-0472">Membrane</keyword>
<dbReference type="Pfam" id="PF20252">
    <property type="entry name" value="BIG2_C"/>
    <property type="match status" value="1"/>
</dbReference>
<protein>
    <recommendedName>
        <fullName evidence="7">SEC7 domain-containing protein</fullName>
    </recommendedName>
</protein>
<keyword evidence="1" id="KW-0813">Transport</keyword>
<dbReference type="PANTHER" id="PTHR10663">
    <property type="entry name" value="GUANYL-NUCLEOTIDE EXCHANGE FACTOR"/>
    <property type="match status" value="1"/>
</dbReference>
<evidence type="ECO:0000259" key="7">
    <source>
        <dbReference type="PROSITE" id="PS50190"/>
    </source>
</evidence>
<evidence type="ECO:0000256" key="1">
    <source>
        <dbReference type="ARBA" id="ARBA00022448"/>
    </source>
</evidence>
<dbReference type="CDD" id="cd00171">
    <property type="entry name" value="Sec7"/>
    <property type="match status" value="1"/>
</dbReference>
<organism evidence="8 9">
    <name type="scientific">Pichia inconspicua</name>
    <dbReference type="NCBI Taxonomy" id="52247"/>
    <lineage>
        <taxon>Eukaryota</taxon>
        <taxon>Fungi</taxon>
        <taxon>Dikarya</taxon>
        <taxon>Ascomycota</taxon>
        <taxon>Saccharomycotina</taxon>
        <taxon>Pichiomycetes</taxon>
        <taxon>Pichiales</taxon>
        <taxon>Pichiaceae</taxon>
        <taxon>Pichia</taxon>
    </lineage>
</organism>
<dbReference type="PROSITE" id="PS50190">
    <property type="entry name" value="SEC7"/>
    <property type="match status" value="1"/>
</dbReference>
<evidence type="ECO:0000256" key="3">
    <source>
        <dbReference type="ARBA" id="ARBA00022927"/>
    </source>
</evidence>
<dbReference type="Gene3D" id="1.10.220.20">
    <property type="match status" value="1"/>
</dbReference>
<feature type="domain" description="SEC7" evidence="7">
    <location>
        <begin position="690"/>
        <end position="878"/>
    </location>
</feature>
<dbReference type="GO" id="GO:0005085">
    <property type="term" value="F:guanyl-nucleotide exchange factor activity"/>
    <property type="evidence" value="ECO:0007669"/>
    <property type="project" value="InterPro"/>
</dbReference>
<dbReference type="GO" id="GO:0015031">
    <property type="term" value="P:protein transport"/>
    <property type="evidence" value="ECO:0007669"/>
    <property type="project" value="UniProtKB-KW"/>
</dbReference>
<keyword evidence="3" id="KW-0653">Protein transport</keyword>
<dbReference type="InterPro" id="IPR016024">
    <property type="entry name" value="ARM-type_fold"/>
</dbReference>
<feature type="region of interest" description="Disordered" evidence="6">
    <location>
        <begin position="665"/>
        <end position="690"/>
    </location>
</feature>
<evidence type="ECO:0000256" key="2">
    <source>
        <dbReference type="ARBA" id="ARBA00022490"/>
    </source>
</evidence>
<dbReference type="SUPFAM" id="SSF48425">
    <property type="entry name" value="Sec7 domain"/>
    <property type="match status" value="1"/>
</dbReference>
<dbReference type="InterPro" id="IPR015403">
    <property type="entry name" value="Mon2/Sec7/BIG1-like_HDS"/>
</dbReference>
<evidence type="ECO:0000256" key="5">
    <source>
        <dbReference type="ARBA" id="ARBA00060451"/>
    </source>
</evidence>
<dbReference type="Pfam" id="PF01369">
    <property type="entry name" value="Sec7"/>
    <property type="match status" value="1"/>
</dbReference>
<feature type="region of interest" description="Disordered" evidence="6">
    <location>
        <begin position="1"/>
        <end position="48"/>
    </location>
</feature>
<dbReference type="SMART" id="SM00222">
    <property type="entry name" value="Sec7"/>
    <property type="match status" value="1"/>
</dbReference>
<dbReference type="InterPro" id="IPR046455">
    <property type="entry name" value="Sec7/BIG1-like_C"/>
</dbReference>
<proteinExistence type="predicted"/>
<gene>
    <name evidence="8" type="ORF">CANINC_001889</name>
</gene>
<dbReference type="InterPro" id="IPR035999">
    <property type="entry name" value="Sec7_dom_sf"/>
</dbReference>
<dbReference type="InterPro" id="IPR032691">
    <property type="entry name" value="Mon2/Sec7/BIG1-like_HUS"/>
</dbReference>
<feature type="compositionally biased region" description="Polar residues" evidence="6">
    <location>
        <begin position="59"/>
        <end position="75"/>
    </location>
</feature>
<dbReference type="Proteomes" id="UP000307173">
    <property type="component" value="Unassembled WGS sequence"/>
</dbReference>
<dbReference type="PANTHER" id="PTHR10663:SF375">
    <property type="entry name" value="LD29171P"/>
    <property type="match status" value="1"/>
</dbReference>
<dbReference type="Gene3D" id="1.10.1000.11">
    <property type="entry name" value="Arf Nucleotide-binding Site Opener,domain 2"/>
    <property type="match status" value="1"/>
</dbReference>
<dbReference type="Pfam" id="PF09324">
    <property type="entry name" value="Sec7-like_HDS"/>
    <property type="match status" value="1"/>
</dbReference>
<dbReference type="OrthoDB" id="18431at2759"/>
<dbReference type="InterPro" id="IPR023394">
    <property type="entry name" value="Sec7_C_sf"/>
</dbReference>
<dbReference type="Pfam" id="PF12783">
    <property type="entry name" value="Sec7-like_HUS"/>
    <property type="match status" value="1"/>
</dbReference>
<dbReference type="FunFam" id="1.10.1000.11:FF:000003">
    <property type="entry name" value="Brefeldin A-inhibited guanine nucleotide-exchange protein 1"/>
    <property type="match status" value="1"/>
</dbReference>
<dbReference type="Pfam" id="PF16213">
    <property type="entry name" value="DCB"/>
    <property type="match status" value="1"/>
</dbReference>
<evidence type="ECO:0000256" key="6">
    <source>
        <dbReference type="SAM" id="MobiDB-lite"/>
    </source>
</evidence>
<sequence length="1808" mass="205922">MVFEKEKELVEQVPENQTTGLDEVPLSDNVEVPRPDTTANDNNVDLAQQSDDNEIMEQPLNSPANGDTNGDSNTAQSLHTIDQQSTYSTSQMSPIKRLPTTTSHINESVSISFLKSSFESILAVKEVMKKHQNIVVKATTVLEILKSGGIPSEELIFEPLKLTCEQSNIEAKILALDCLSKIFTFNLFTKPIYLDYKSNNSHPKSPTESDMDGDLNVAIKDGNVLLIEAAINVVVSCYEGEGTDEKVEMQIIRVLTGAVVNESMPVHGKALLQAIRQINNIFLHSLTPVNQGIAQATLIQIVNSVYDKVLQLKHLRSLKKLDSTMNMQSLDITSHQEQQVTLQQLQDTSNDNIQLPSDEIIGDDDELYVKDAFLIFRSFSNLASKLIEVDSLDMRSHQVRVKLLSLYIIHYILKNYNDVFLDKKHLIFNKNNDETTYLVDGIRKYLCLALSRNATSQLAPVYEVTIEIYWLLIKNLRTEFKYEIPVFMDEIYFPVSDMKASTVYQKRFILELVRRLSSDSKILVEFYLNYDCDTVLPNMCERIVDYLTKFALMRVESTSQQKLNFIQFQKSHTLTKELDTIPELSSNKLSSTPPNPDAAINFPNNFALKMMAIDYIVVFLHSLNTSCGIPAKLAETTSSLNIDQLTSAVNESRIRNGSIASSSNIRLSRSNSNAQTPSIAEEDEGSGSYQFDTAKQRKTALIEGIKLFNYSPKKGIAFLDKNGFIDKSNPESIAKFILDNDSLDKTQVGEYLGGSKEENIAVMHSFVDSMEFKNRSFLDALRSFLQHFRLPGESQVIDRFMLKFAEKYVNDNPKAFANADAVYVLSYSVIMLNTDQHSPQIKKRMTLEEFLKNNRGIDDGNDLDPKFLEEVFYDIQRNEIILNSEQQAALVSSDATQSVLTASFFGRDYAKEAYTKASKALSKKTENTVISLGKLQKKNNKYYYFDSASAPEHIRSIFETLWMSFLAGLTPPFKEYDDEQICTVLLLGIRLATHLACIFNLEYARTSFMRALVQFCDINNPESMSLKNIKAIHTLLNIAVQENSYLGSAWKGVFIVISQVERLRLLSKGVDSSSVPDLINARFAKPSIDLKPDENNGFFFTFGGSKRQSVSQQALSHHFNQKLSADMANQLTSVELDVAIDKVFSNSSEIQGKGIFDFVEGLVEVAREEIKSSGDNKEPRLFCLQKLVDVCYYNMSRIRLQWSELWKVMNQEFNEFGCNTNTAVSFFAIDSLRQLSERFFDIDELSHFKFQREFLKPFDYIILNNPNIEVKEMVLDSIVYLIMKKASHIKSGWSTILQILSHIAYIEEDEKIVATGLSYVNKIIEKHTKDIEAENAFDDLIDCLAEYAKNDRFQKISLRALAMINVLVEKAGNEVDKNINDDDYLIKTWLPLLLSFNNIVMEGNELEVRSHALNCMFDALNAHGKNFDVEFWSKICKELLFPIFDILKTHGEISLVKNESLWVWLSSTLIQALRKMINLFTTFFDKLDNMIDMFLSLLVSCICQDNDAISKIGISCLQELILSNMHKFDVSDWSKIEITFEELFKLTTATELFDLDPLLKDKKKVDVSNNIGSTEETGINNDIIIEGEDNNIELEQSYSEIIPHKKFSSQEIIIKCVLHLHMIQLLSELFDKSEFYTTIPYENLIALSKLLESSYEFAKKFNEDYKLRVRLWNSGVVDKLPNLLKQETSAIGVYISILFRLYSDESKSSMEARDKIVDTLIPISVDLLERWHDFATREEVRNMESWTPVVVEILQALTELRETDFKKVTPFAYSHAIALLISPLNSELREVLQAYLQRVGILYIHQLK</sequence>
<feature type="compositionally biased region" description="Basic and acidic residues" evidence="6">
    <location>
        <begin position="1"/>
        <end position="10"/>
    </location>
</feature>
<keyword evidence="2" id="KW-0963">Cytoplasm</keyword>
<dbReference type="STRING" id="52247.A0A4T0X431"/>
<dbReference type="InterPro" id="IPR000904">
    <property type="entry name" value="Sec7_dom"/>
</dbReference>
<dbReference type="FunFam" id="1.10.220.20:FF:000002">
    <property type="entry name" value="Brefeldin A-inhibited guanine nucleotide-exchange protein 1"/>
    <property type="match status" value="1"/>
</dbReference>
<evidence type="ECO:0000313" key="9">
    <source>
        <dbReference type="Proteomes" id="UP000307173"/>
    </source>
</evidence>
<feature type="compositionally biased region" description="Polar residues" evidence="6">
    <location>
        <begin position="37"/>
        <end position="48"/>
    </location>
</feature>
<comment type="subcellular location">
    <subcellularLocation>
        <location evidence="5">Cytoplasmic vesicle</location>
        <location evidence="5">COPI-coated vesicle membrane</location>
    </subcellularLocation>
</comment>
<accession>A0A4T0X431</accession>
<evidence type="ECO:0000313" key="8">
    <source>
        <dbReference type="EMBL" id="TID29494.1"/>
    </source>
</evidence>
<feature type="compositionally biased region" description="Low complexity" evidence="6">
    <location>
        <begin position="665"/>
        <end position="674"/>
    </location>
</feature>
<evidence type="ECO:0000256" key="4">
    <source>
        <dbReference type="ARBA" id="ARBA00023136"/>
    </source>
</evidence>
<comment type="caution">
    <text evidence="8">The sequence shown here is derived from an EMBL/GenBank/DDBJ whole genome shotgun (WGS) entry which is preliminary data.</text>
</comment>
<dbReference type="EMBL" id="SELW01000288">
    <property type="protein sequence ID" value="TID29494.1"/>
    <property type="molecule type" value="Genomic_DNA"/>
</dbReference>
<name>A0A4T0X431_9ASCO</name>
<feature type="region of interest" description="Disordered" evidence="6">
    <location>
        <begin position="56"/>
        <end position="75"/>
    </location>
</feature>